<keyword evidence="1" id="KW-1133">Transmembrane helix</keyword>
<reference evidence="2 3" key="1">
    <citation type="submission" date="2021-03" db="EMBL/GenBank/DDBJ databases">
        <authorList>
            <person name="Gilmore M.S."/>
            <person name="Schwartzman J."/>
            <person name="Van Tyne D."/>
            <person name="Martin M."/>
            <person name="Earl A.M."/>
            <person name="Manson A.L."/>
            <person name="Straub T."/>
            <person name="Salamzade R."/>
            <person name="Saavedra J."/>
            <person name="Lebreton F."/>
            <person name="Prichula J."/>
            <person name="Schaufler K."/>
            <person name="Gaca A."/>
            <person name="Sgardioli B."/>
            <person name="Wagenaar J."/>
            <person name="Strong T."/>
        </authorList>
    </citation>
    <scope>NUCLEOTIDE SEQUENCE [LARGE SCALE GENOMIC DNA]</scope>
    <source>
        <strain evidence="2 3">665A</strain>
    </source>
</reference>
<comment type="caution">
    <text evidence="2">The sequence shown here is derived from an EMBL/GenBank/DDBJ whole genome shotgun (WGS) entry which is preliminary data.</text>
</comment>
<dbReference type="Proteomes" id="UP000664357">
    <property type="component" value="Unassembled WGS sequence"/>
</dbReference>
<protein>
    <submittedName>
        <fullName evidence="2">Uncharacterized protein</fullName>
    </submittedName>
</protein>
<accession>A0ABV0EPC5</accession>
<dbReference type="RefSeq" id="WP_207702130.1">
    <property type="nucleotide sequence ID" value="NZ_JAFREL020000001.1"/>
</dbReference>
<sequence length="255" mass="28801">MFILNVLSVLFVLLILGLSGYRFLIHYRIRQVEQSSQLSEKARRKLHLIKQKEQEKHVHILLINGLLIGATVLCVTLSLFQTEGKVETLRAQSETLKDETFSLKREQKQLITKIPVKNYPEEGIGLADYSWYQLFKANGNASLQSEIEQGLSQQIVPYFGLSTLVLSIDVPTKTLSLSLVGDVSTSASEDTIRKNMTTFVKEAEAVTQLTQIHFQINETSQADNPTVYSCTYGRNEADEAFELLDEVEKKAKDDD</sequence>
<keyword evidence="1" id="KW-0472">Membrane</keyword>
<proteinExistence type="predicted"/>
<evidence type="ECO:0000313" key="2">
    <source>
        <dbReference type="EMBL" id="MEO1769805.1"/>
    </source>
</evidence>
<organism evidence="2 3">
    <name type="scientific">Candidatus Enterococcus ferrettii</name>
    <dbReference type="NCBI Taxonomy" id="2815324"/>
    <lineage>
        <taxon>Bacteria</taxon>
        <taxon>Bacillati</taxon>
        <taxon>Bacillota</taxon>
        <taxon>Bacilli</taxon>
        <taxon>Lactobacillales</taxon>
        <taxon>Enterococcaceae</taxon>
        <taxon>Enterococcus</taxon>
    </lineage>
</organism>
<name>A0ABV0EPC5_9ENTE</name>
<reference evidence="2 3" key="2">
    <citation type="submission" date="2024-02" db="EMBL/GenBank/DDBJ databases">
        <title>The Genome Sequence of Enterococcus sp. DIV0159.</title>
        <authorList>
            <person name="Earl A."/>
            <person name="Manson A."/>
            <person name="Gilmore M."/>
            <person name="Sanders J."/>
            <person name="Shea T."/>
            <person name="Howe W."/>
            <person name="Livny J."/>
            <person name="Cuomo C."/>
            <person name="Neafsey D."/>
            <person name="Birren B."/>
        </authorList>
    </citation>
    <scope>NUCLEOTIDE SEQUENCE [LARGE SCALE GENOMIC DNA]</scope>
    <source>
        <strain evidence="2 3">665A</strain>
    </source>
</reference>
<evidence type="ECO:0000256" key="1">
    <source>
        <dbReference type="SAM" id="Phobius"/>
    </source>
</evidence>
<evidence type="ECO:0000313" key="3">
    <source>
        <dbReference type="Proteomes" id="UP000664357"/>
    </source>
</evidence>
<dbReference type="EMBL" id="JAFREL020000001">
    <property type="protein sequence ID" value="MEO1769805.1"/>
    <property type="molecule type" value="Genomic_DNA"/>
</dbReference>
<gene>
    <name evidence="2" type="ORF">JZO67_001756</name>
</gene>
<feature type="transmembrane region" description="Helical" evidence="1">
    <location>
        <begin position="6"/>
        <end position="25"/>
    </location>
</feature>
<keyword evidence="1" id="KW-0812">Transmembrane</keyword>
<keyword evidence="3" id="KW-1185">Reference proteome</keyword>
<feature type="transmembrane region" description="Helical" evidence="1">
    <location>
        <begin position="60"/>
        <end position="80"/>
    </location>
</feature>